<evidence type="ECO:0000313" key="2">
    <source>
        <dbReference type="Proteomes" id="UP000624404"/>
    </source>
</evidence>
<sequence>MNQAAHALHEVTVSLDFAKKVLPLEPYAGLESPPQLLYQDQIEWIANHARNNIPSPVVLSQAKASTWQQMLANIEIINRLRHPNVDEAYIKWRSQDMLVRRLWPDTKFPGVDPDEVYTQVRRKYCIAAKKLAFDKEQYGLDDSSALIYLNETYNKKLTIARKVKVSTNASLIVCAGEKAKKSKEAAQNFEEEDAFVIVEMDVEGDEECDWEGDDWDMF</sequence>
<dbReference type="Proteomes" id="UP000624404">
    <property type="component" value="Unassembled WGS sequence"/>
</dbReference>
<proteinExistence type="predicted"/>
<protein>
    <submittedName>
        <fullName evidence="1">2386e1bb-feaf-409f-a523-e21858439839</fullName>
    </submittedName>
</protein>
<accession>A0A8H2ZSY3</accession>
<organism evidence="1 2">
    <name type="scientific">Sclerotinia trifoliorum</name>
    <dbReference type="NCBI Taxonomy" id="28548"/>
    <lineage>
        <taxon>Eukaryota</taxon>
        <taxon>Fungi</taxon>
        <taxon>Dikarya</taxon>
        <taxon>Ascomycota</taxon>
        <taxon>Pezizomycotina</taxon>
        <taxon>Leotiomycetes</taxon>
        <taxon>Helotiales</taxon>
        <taxon>Sclerotiniaceae</taxon>
        <taxon>Sclerotinia</taxon>
    </lineage>
</organism>
<evidence type="ECO:0000313" key="1">
    <source>
        <dbReference type="EMBL" id="CAD6447401.1"/>
    </source>
</evidence>
<comment type="caution">
    <text evidence="1">The sequence shown here is derived from an EMBL/GenBank/DDBJ whole genome shotgun (WGS) entry which is preliminary data.</text>
</comment>
<dbReference type="AlphaFoldDB" id="A0A8H2ZSY3"/>
<dbReference type="OrthoDB" id="3518221at2759"/>
<name>A0A8H2ZSY3_9HELO</name>
<gene>
    <name evidence="1" type="ORF">SCLTRI_LOCUS7193</name>
</gene>
<dbReference type="EMBL" id="CAJHIA010000026">
    <property type="protein sequence ID" value="CAD6447401.1"/>
    <property type="molecule type" value="Genomic_DNA"/>
</dbReference>
<keyword evidence="2" id="KW-1185">Reference proteome</keyword>
<reference evidence="1" key="1">
    <citation type="submission" date="2020-10" db="EMBL/GenBank/DDBJ databases">
        <authorList>
            <person name="Kusch S."/>
        </authorList>
    </citation>
    <scope>NUCLEOTIDE SEQUENCE</scope>
    <source>
        <strain evidence="1">SwB9</strain>
    </source>
</reference>